<evidence type="ECO:0000256" key="17">
    <source>
        <dbReference type="RuleBase" id="RU004419"/>
    </source>
</evidence>
<dbReference type="GO" id="GO:0008137">
    <property type="term" value="F:NADH dehydrogenase (ubiquinone) activity"/>
    <property type="evidence" value="ECO:0007669"/>
    <property type="project" value="UniProtKB-EC"/>
</dbReference>
<evidence type="ECO:0000256" key="7">
    <source>
        <dbReference type="ARBA" id="ARBA00022660"/>
    </source>
</evidence>
<evidence type="ECO:0000256" key="3">
    <source>
        <dbReference type="ARBA" id="ARBA00010519"/>
    </source>
</evidence>
<accession>A0A346RIE0</accession>
<keyword evidence="14 17" id="KW-0496">Mitochondrion</keyword>
<evidence type="ECO:0000256" key="11">
    <source>
        <dbReference type="ARBA" id="ARBA00022989"/>
    </source>
</evidence>
<sequence length="94" mass="11157">MMILSVILIFFLSGIYIFCLNYKHLLILLLSLEFIILSLMLIMFMYLSNFMFENYFSMIFLTMSVCESVLGLSILVLLIRSHGNDYMKMFNLLW</sequence>
<proteinExistence type="inferred from homology"/>
<evidence type="ECO:0000256" key="2">
    <source>
        <dbReference type="ARBA" id="ARBA00004225"/>
    </source>
</evidence>
<evidence type="ECO:0000256" key="10">
    <source>
        <dbReference type="ARBA" id="ARBA00022982"/>
    </source>
</evidence>
<evidence type="ECO:0000313" key="18">
    <source>
        <dbReference type="EMBL" id="AXS65837.1"/>
    </source>
</evidence>
<geneLocation type="mitochondrion" evidence="18"/>
<comment type="catalytic activity">
    <reaction evidence="16 17">
        <text>a ubiquinone + NADH + 5 H(+)(in) = a ubiquinol + NAD(+) + 4 H(+)(out)</text>
        <dbReference type="Rhea" id="RHEA:29091"/>
        <dbReference type="Rhea" id="RHEA-COMP:9565"/>
        <dbReference type="Rhea" id="RHEA-COMP:9566"/>
        <dbReference type="ChEBI" id="CHEBI:15378"/>
        <dbReference type="ChEBI" id="CHEBI:16389"/>
        <dbReference type="ChEBI" id="CHEBI:17976"/>
        <dbReference type="ChEBI" id="CHEBI:57540"/>
        <dbReference type="ChEBI" id="CHEBI:57945"/>
        <dbReference type="EC" id="7.1.1.2"/>
    </reaction>
</comment>
<keyword evidence="9 17" id="KW-1278">Translocase</keyword>
<keyword evidence="7 17" id="KW-0679">Respiratory chain</keyword>
<dbReference type="GO" id="GO:0042773">
    <property type="term" value="P:ATP synthesis coupled electron transport"/>
    <property type="evidence" value="ECO:0007669"/>
    <property type="project" value="UniProtKB-UniRule"/>
</dbReference>
<reference evidence="18" key="1">
    <citation type="journal article" date="2018" name="J. ISSAAS">
        <title>The contribution of mitochondrial metagenomics to large-scale data mining and phylogenetic analysis of Coleoptera.</title>
        <authorList>
            <person name="Miller K."/>
            <person name="Linard B."/>
            <person name="Motyka M."/>
            <person name="Bocek M."/>
            <person name="Vogler A.P."/>
        </authorList>
    </citation>
    <scope>NUCLEOTIDE SEQUENCE</scope>
</reference>
<dbReference type="EC" id="7.1.1.2" evidence="4 17"/>
<evidence type="ECO:0000256" key="5">
    <source>
        <dbReference type="ARBA" id="ARBA00016612"/>
    </source>
</evidence>
<evidence type="ECO:0000256" key="1">
    <source>
        <dbReference type="ARBA" id="ARBA00003257"/>
    </source>
</evidence>
<feature type="transmembrane region" description="Helical" evidence="17">
    <location>
        <begin position="6"/>
        <end position="22"/>
    </location>
</feature>
<evidence type="ECO:0000256" key="14">
    <source>
        <dbReference type="ARBA" id="ARBA00023128"/>
    </source>
</evidence>
<evidence type="ECO:0000256" key="4">
    <source>
        <dbReference type="ARBA" id="ARBA00012944"/>
    </source>
</evidence>
<keyword evidence="17" id="KW-0999">Mitochondrion inner membrane</keyword>
<gene>
    <name evidence="18" type="primary">nad4l</name>
</gene>
<keyword evidence="11 17" id="KW-1133">Transmembrane helix</keyword>
<keyword evidence="6 17" id="KW-0813">Transport</keyword>
<evidence type="ECO:0000256" key="12">
    <source>
        <dbReference type="ARBA" id="ARBA00023027"/>
    </source>
</evidence>
<organism evidence="18">
    <name type="scientific">Curculionoidea sp. 29 KM-2017</name>
    <dbReference type="NCBI Taxonomy" id="2219413"/>
    <lineage>
        <taxon>Eukaryota</taxon>
        <taxon>Metazoa</taxon>
        <taxon>Ecdysozoa</taxon>
        <taxon>Arthropoda</taxon>
        <taxon>Hexapoda</taxon>
        <taxon>Insecta</taxon>
        <taxon>Pterygota</taxon>
        <taxon>Neoptera</taxon>
        <taxon>Endopterygota</taxon>
        <taxon>Coleoptera</taxon>
        <taxon>Polyphaga</taxon>
        <taxon>Cucujiformia</taxon>
    </lineage>
</organism>
<feature type="transmembrane region" description="Helical" evidence="17">
    <location>
        <begin position="59"/>
        <end position="79"/>
    </location>
</feature>
<dbReference type="AlphaFoldDB" id="A0A346RIE0"/>
<evidence type="ECO:0000256" key="15">
    <source>
        <dbReference type="ARBA" id="ARBA00023136"/>
    </source>
</evidence>
<dbReference type="InterPro" id="IPR039428">
    <property type="entry name" value="NUOK/Mnh_C1-like"/>
</dbReference>
<dbReference type="GO" id="GO:0005743">
    <property type="term" value="C:mitochondrial inner membrane"/>
    <property type="evidence" value="ECO:0007669"/>
    <property type="project" value="UniProtKB-SubCell"/>
</dbReference>
<evidence type="ECO:0000256" key="16">
    <source>
        <dbReference type="ARBA" id="ARBA00049551"/>
    </source>
</evidence>
<dbReference type="PANTHER" id="PTHR11434">
    <property type="entry name" value="NADH-UBIQUINONE OXIDOREDUCTASE SUBUNIT ND4L"/>
    <property type="match status" value="1"/>
</dbReference>
<dbReference type="Pfam" id="PF00420">
    <property type="entry name" value="Oxidored_q2"/>
    <property type="match status" value="1"/>
</dbReference>
<comment type="subcellular location">
    <subcellularLocation>
        <location evidence="17">Mitochondrion inner membrane</location>
        <topology evidence="17">Multi-pass membrane protein</topology>
    </subcellularLocation>
    <subcellularLocation>
        <location evidence="2">Mitochondrion membrane</location>
        <topology evidence="2">Multi-pass membrane protein</topology>
    </subcellularLocation>
</comment>
<dbReference type="Gene3D" id="1.10.287.3510">
    <property type="match status" value="1"/>
</dbReference>
<evidence type="ECO:0000256" key="8">
    <source>
        <dbReference type="ARBA" id="ARBA00022692"/>
    </source>
</evidence>
<dbReference type="GO" id="GO:0030964">
    <property type="term" value="C:NADH dehydrogenase complex"/>
    <property type="evidence" value="ECO:0007669"/>
    <property type="project" value="TreeGrafter"/>
</dbReference>
<comment type="function">
    <text evidence="17">Core subunit of the mitochondrial membrane respiratory chain NADH dehydrogenase (Complex I) which catalyzes electron transfer from NADH through the respiratory chain, using ubiquinone as an electron acceptor.</text>
</comment>
<keyword evidence="13 17" id="KW-0830">Ubiquinone</keyword>
<keyword evidence="10 17" id="KW-0249">Electron transport</keyword>
<dbReference type="PANTHER" id="PTHR11434:SF0">
    <property type="entry name" value="NADH-UBIQUINONE OXIDOREDUCTASE CHAIN 4L"/>
    <property type="match status" value="1"/>
</dbReference>
<keyword evidence="8 17" id="KW-0812">Transmembrane</keyword>
<dbReference type="InterPro" id="IPR001133">
    <property type="entry name" value="NADH_UbQ_OxRdtase_chain4L/K"/>
</dbReference>
<dbReference type="GO" id="GO:0016651">
    <property type="term" value="F:oxidoreductase activity, acting on NAD(P)H"/>
    <property type="evidence" value="ECO:0007669"/>
    <property type="project" value="InterPro"/>
</dbReference>
<evidence type="ECO:0000256" key="13">
    <source>
        <dbReference type="ARBA" id="ARBA00023075"/>
    </source>
</evidence>
<comment type="similarity">
    <text evidence="3 17">Belongs to the complex I subunit 4L family.</text>
</comment>
<comment type="function">
    <text evidence="1">Core subunit of the mitochondrial membrane respiratory chain NADH dehydrogenase (Complex I) that is believed to belong to the minimal assembly required for catalysis. Complex I functions in the transfer of electrons from NADH to the respiratory chain. The immediate electron acceptor for the enzyme is believed to be ubiquinone.</text>
</comment>
<dbReference type="EMBL" id="MG193444">
    <property type="protein sequence ID" value="AXS65837.1"/>
    <property type="molecule type" value="Genomic_DNA"/>
</dbReference>
<feature type="transmembrane region" description="Helical" evidence="17">
    <location>
        <begin position="27"/>
        <end position="47"/>
    </location>
</feature>
<evidence type="ECO:0000256" key="9">
    <source>
        <dbReference type="ARBA" id="ARBA00022967"/>
    </source>
</evidence>
<evidence type="ECO:0000256" key="6">
    <source>
        <dbReference type="ARBA" id="ARBA00022448"/>
    </source>
</evidence>
<keyword evidence="12 17" id="KW-0520">NAD</keyword>
<keyword evidence="15 17" id="KW-0472">Membrane</keyword>
<name>A0A346RIE0_9CUCU</name>
<protein>
    <recommendedName>
        <fullName evidence="5 17">NADH-ubiquinone oxidoreductase chain 4L</fullName>
        <ecNumber evidence="4 17">7.1.1.2</ecNumber>
    </recommendedName>
</protein>